<evidence type="ECO:0000313" key="3">
    <source>
        <dbReference type="Proteomes" id="UP000287166"/>
    </source>
</evidence>
<protein>
    <recommendedName>
        <fullName evidence="4">F-box domain-containing protein</fullName>
    </recommendedName>
</protein>
<reference evidence="2 3" key="1">
    <citation type="journal article" date="2018" name="Sci. Rep.">
        <title>Genome sequence of the cauliflower mushroom Sparassis crispa (Hanabiratake) and its association with beneficial usage.</title>
        <authorList>
            <person name="Kiyama R."/>
            <person name="Furutani Y."/>
            <person name="Kawaguchi K."/>
            <person name="Nakanishi T."/>
        </authorList>
    </citation>
    <scope>NUCLEOTIDE SEQUENCE [LARGE SCALE GENOMIC DNA]</scope>
</reference>
<accession>A0A401H4S9</accession>
<organism evidence="2 3">
    <name type="scientific">Sparassis crispa</name>
    <dbReference type="NCBI Taxonomy" id="139825"/>
    <lineage>
        <taxon>Eukaryota</taxon>
        <taxon>Fungi</taxon>
        <taxon>Dikarya</taxon>
        <taxon>Basidiomycota</taxon>
        <taxon>Agaricomycotina</taxon>
        <taxon>Agaricomycetes</taxon>
        <taxon>Polyporales</taxon>
        <taxon>Sparassidaceae</taxon>
        <taxon>Sparassis</taxon>
    </lineage>
</organism>
<proteinExistence type="predicted"/>
<dbReference type="GeneID" id="38786354"/>
<evidence type="ECO:0008006" key="4">
    <source>
        <dbReference type="Google" id="ProtNLM"/>
    </source>
</evidence>
<feature type="coiled-coil region" evidence="1">
    <location>
        <begin position="35"/>
        <end position="62"/>
    </location>
</feature>
<comment type="caution">
    <text evidence="2">The sequence shown here is derived from an EMBL/GenBank/DDBJ whole genome shotgun (WGS) entry which is preliminary data.</text>
</comment>
<keyword evidence="1" id="KW-0175">Coiled coil</keyword>
<keyword evidence="3" id="KW-1185">Reference proteome</keyword>
<dbReference type="EMBL" id="BFAD01000016">
    <property type="protein sequence ID" value="GBE89437.1"/>
    <property type="molecule type" value="Genomic_DNA"/>
</dbReference>
<name>A0A401H4S9_9APHY</name>
<dbReference type="AlphaFoldDB" id="A0A401H4S9"/>
<evidence type="ECO:0000256" key="1">
    <source>
        <dbReference type="SAM" id="Coils"/>
    </source>
</evidence>
<dbReference type="RefSeq" id="XP_027620350.1">
    <property type="nucleotide sequence ID" value="XM_027764549.1"/>
</dbReference>
<gene>
    <name evidence="2" type="ORF">SCP_1600990</name>
</gene>
<sequence>MDSPQDPVTEELGDSPCELRLRKDNIERLFESQDLRTLEVAVDRTQHQLDELQELHSRLRAHLELVSSLAAPIRRISEDILRQILICRWSDTNERDRPLFTLCVASVCRAWREAVIDASVLWSTIPVDIALPPPSALPLFVEHSRSRGLEIHINYLHSDSDSEEDSGSSPDHDNVMSSRMQRQNLTAVLKLLVPHLTRWKSLSISLPFIDLKKEVLASMRGPADLLEELVIYSRGKSNPLPADLFPAHFKAPRLTMMLLDSWQLPKTLVFQSVLPALRALRLTRPKVPNRMSLMQALGPLRHLRCLELICPEFDNISAVDYFPRVPLVNLKKLLVIALEPGAVRALLSSFSAPRMARFNYIHPIFDNSEVPLVMEHPQAFPSLHTILIDARCSYPPSMGAVSRWTQDFQCAHINLVKNHDHIKEFVACARNMKDRLFFPGLSSVIIHSENHVTVKLLRDLVRARGRAAIPSHLQGCDSPSATLKELEVYTRCRLCPQDNEWFKNNLESFSWSFVETILDDTIILSFAPA</sequence>
<dbReference type="OrthoDB" id="3063971at2759"/>
<evidence type="ECO:0000313" key="2">
    <source>
        <dbReference type="EMBL" id="GBE89437.1"/>
    </source>
</evidence>
<dbReference type="Proteomes" id="UP000287166">
    <property type="component" value="Unassembled WGS sequence"/>
</dbReference>
<dbReference type="InParanoid" id="A0A401H4S9"/>